<keyword evidence="2" id="KW-1185">Reference proteome</keyword>
<dbReference type="RefSeq" id="XP_067518911.1">
    <property type="nucleotide sequence ID" value="XM_067662810.1"/>
</dbReference>
<organism evidence="1 2">
    <name type="scientific">Rhizopus delemar (strain RA 99-880 / ATCC MYA-4621 / FGSC 9543 / NRRL 43880)</name>
    <name type="common">Mucormycosis agent</name>
    <name type="synonym">Rhizopus arrhizus var. delemar</name>
    <dbReference type="NCBI Taxonomy" id="246409"/>
    <lineage>
        <taxon>Eukaryota</taxon>
        <taxon>Fungi</taxon>
        <taxon>Fungi incertae sedis</taxon>
        <taxon>Mucoromycota</taxon>
        <taxon>Mucoromycotina</taxon>
        <taxon>Mucoromycetes</taxon>
        <taxon>Mucorales</taxon>
        <taxon>Mucorineae</taxon>
        <taxon>Rhizopodaceae</taxon>
        <taxon>Rhizopus</taxon>
    </lineage>
</organism>
<name>I1C4Y5_RHIO9</name>
<dbReference type="EMBL" id="CH476737">
    <property type="protein sequence ID" value="EIE83515.1"/>
    <property type="molecule type" value="Genomic_DNA"/>
</dbReference>
<dbReference type="InParanoid" id="I1C4Y5"/>
<dbReference type="Proteomes" id="UP000009138">
    <property type="component" value="Unassembled WGS sequence"/>
</dbReference>
<reference evidence="1 2" key="1">
    <citation type="journal article" date="2009" name="PLoS Genet.">
        <title>Genomic analysis of the basal lineage fungus Rhizopus oryzae reveals a whole-genome duplication.</title>
        <authorList>
            <person name="Ma L.-J."/>
            <person name="Ibrahim A.S."/>
            <person name="Skory C."/>
            <person name="Grabherr M.G."/>
            <person name="Burger G."/>
            <person name="Butler M."/>
            <person name="Elias M."/>
            <person name="Idnurm A."/>
            <person name="Lang B.F."/>
            <person name="Sone T."/>
            <person name="Abe A."/>
            <person name="Calvo S.E."/>
            <person name="Corrochano L.M."/>
            <person name="Engels R."/>
            <person name="Fu J."/>
            <person name="Hansberg W."/>
            <person name="Kim J.-M."/>
            <person name="Kodira C.D."/>
            <person name="Koehrsen M.J."/>
            <person name="Liu B."/>
            <person name="Miranda-Saavedra D."/>
            <person name="O'Leary S."/>
            <person name="Ortiz-Castellanos L."/>
            <person name="Poulter R."/>
            <person name="Rodriguez-Romero J."/>
            <person name="Ruiz-Herrera J."/>
            <person name="Shen Y.-Q."/>
            <person name="Zeng Q."/>
            <person name="Galagan J."/>
            <person name="Birren B.W."/>
            <person name="Cuomo C.A."/>
            <person name="Wickes B.L."/>
        </authorList>
    </citation>
    <scope>NUCLEOTIDE SEQUENCE [LARGE SCALE GENOMIC DNA]</scope>
    <source>
        <strain evidence="2">RA 99-880 / ATCC MYA-4621 / FGSC 9543 / NRRL 43880</strain>
    </source>
</reference>
<dbReference type="AlphaFoldDB" id="I1C4Y5"/>
<sequence length="58" mass="6701">MDLKEEVDPYNLDTLTTLSQYRAYQSRFPVQVTEELDNQVVEDRPSARKVQVEVGTAQ</sequence>
<proteinExistence type="predicted"/>
<evidence type="ECO:0000313" key="1">
    <source>
        <dbReference type="EMBL" id="EIE83515.1"/>
    </source>
</evidence>
<protein>
    <submittedName>
        <fullName evidence="1">Uncharacterized protein</fullName>
    </submittedName>
</protein>
<accession>I1C4Y5</accession>
<evidence type="ECO:0000313" key="2">
    <source>
        <dbReference type="Proteomes" id="UP000009138"/>
    </source>
</evidence>
<gene>
    <name evidence="1" type="ORF">RO3G_08220</name>
</gene>
<dbReference type="VEuPathDB" id="FungiDB:RO3G_08220"/>
<dbReference type="OrthoDB" id="2270879at2759"/>
<dbReference type="GeneID" id="93615191"/>